<feature type="region of interest" description="Disordered" evidence="3">
    <location>
        <begin position="229"/>
        <end position="272"/>
    </location>
</feature>
<feature type="compositionally biased region" description="Basic and acidic residues" evidence="3">
    <location>
        <begin position="634"/>
        <end position="662"/>
    </location>
</feature>
<feature type="compositionally biased region" description="Polar residues" evidence="3">
    <location>
        <begin position="444"/>
        <end position="454"/>
    </location>
</feature>
<dbReference type="GO" id="GO:0005737">
    <property type="term" value="C:cytoplasm"/>
    <property type="evidence" value="ECO:0007669"/>
    <property type="project" value="UniProtKB-ARBA"/>
</dbReference>
<evidence type="ECO:0000256" key="3">
    <source>
        <dbReference type="SAM" id="MobiDB-lite"/>
    </source>
</evidence>
<feature type="compositionally biased region" description="Basic and acidic residues" evidence="3">
    <location>
        <begin position="431"/>
        <end position="443"/>
    </location>
</feature>
<feature type="compositionally biased region" description="Basic and acidic residues" evidence="3">
    <location>
        <begin position="251"/>
        <end position="263"/>
    </location>
</feature>
<evidence type="ECO:0000259" key="4">
    <source>
        <dbReference type="Pfam" id="PF16516"/>
    </source>
</evidence>
<dbReference type="GO" id="GO:0071222">
    <property type="term" value="P:cellular response to lipopolysaccharide"/>
    <property type="evidence" value="ECO:0007669"/>
    <property type="project" value="TreeGrafter"/>
</dbReference>
<dbReference type="Gene3D" id="1.20.5.990">
    <property type="entry name" value="Nemo cc2-lz domain - 1d5 darpin complex"/>
    <property type="match status" value="1"/>
</dbReference>
<dbReference type="GO" id="GO:0006357">
    <property type="term" value="P:regulation of transcription by RNA polymerase II"/>
    <property type="evidence" value="ECO:0007669"/>
    <property type="project" value="TreeGrafter"/>
</dbReference>
<feature type="compositionally biased region" description="Polar residues" evidence="3">
    <location>
        <begin position="738"/>
        <end position="752"/>
    </location>
</feature>
<gene>
    <name evidence="5" type="primary">Tnip1</name>
</gene>
<feature type="compositionally biased region" description="Basic and acidic residues" evidence="3">
    <location>
        <begin position="122"/>
        <end position="137"/>
    </location>
</feature>
<feature type="compositionally biased region" description="Polar residues" evidence="3">
    <location>
        <begin position="185"/>
        <end position="217"/>
    </location>
</feature>
<dbReference type="PANTHER" id="PTHR31882">
    <property type="entry name" value="TNFAIP3-INTERACTING PROTEIN COILED COIL FAMILY MEMBER"/>
    <property type="match status" value="1"/>
</dbReference>
<dbReference type="InterPro" id="IPR032419">
    <property type="entry name" value="CC2-LZ_dom"/>
</dbReference>
<evidence type="ECO:0000256" key="2">
    <source>
        <dbReference type="SAM" id="Coils"/>
    </source>
</evidence>
<dbReference type="GO" id="GO:0043122">
    <property type="term" value="P:regulation of canonical NF-kappaB signal transduction"/>
    <property type="evidence" value="ECO:0007669"/>
    <property type="project" value="UniProtKB-ARBA"/>
</dbReference>
<feature type="region of interest" description="Disordered" evidence="3">
    <location>
        <begin position="431"/>
        <end position="471"/>
    </location>
</feature>
<feature type="region of interest" description="Disordered" evidence="3">
    <location>
        <begin position="361"/>
        <end position="395"/>
    </location>
</feature>
<organism evidence="5">
    <name type="scientific">Phallusia mammillata</name>
    <dbReference type="NCBI Taxonomy" id="59560"/>
    <lineage>
        <taxon>Eukaryota</taxon>
        <taxon>Metazoa</taxon>
        <taxon>Chordata</taxon>
        <taxon>Tunicata</taxon>
        <taxon>Ascidiacea</taxon>
        <taxon>Phlebobranchia</taxon>
        <taxon>Ascidiidae</taxon>
        <taxon>Phallusia</taxon>
    </lineage>
</organism>
<feature type="region of interest" description="Disordered" evidence="3">
    <location>
        <begin position="122"/>
        <end position="144"/>
    </location>
</feature>
<name>A0A6F9DUN9_9ASCI</name>
<proteinExistence type="evidence at transcript level"/>
<dbReference type="AlphaFoldDB" id="A0A6F9DUN9"/>
<feature type="region of interest" description="Disordered" evidence="3">
    <location>
        <begin position="583"/>
        <end position="610"/>
    </location>
</feature>
<feature type="domain" description="NF-kappa-B essential modulator NEMO CC2-LZ" evidence="4">
    <location>
        <begin position="613"/>
        <end position="665"/>
    </location>
</feature>
<feature type="compositionally biased region" description="Polar residues" evidence="3">
    <location>
        <begin position="583"/>
        <end position="595"/>
    </location>
</feature>
<dbReference type="Pfam" id="PF16516">
    <property type="entry name" value="CC2-LZ"/>
    <property type="match status" value="1"/>
</dbReference>
<protein>
    <submittedName>
        <fullName evidence="5">TNFAIP3-interacting protein 1</fullName>
    </submittedName>
</protein>
<keyword evidence="1 2" id="KW-0175">Coiled coil</keyword>
<feature type="coiled-coil region" evidence="2">
    <location>
        <begin position="481"/>
        <end position="543"/>
    </location>
</feature>
<feature type="compositionally biased region" description="Low complexity" evidence="3">
    <location>
        <begin position="455"/>
        <end position="465"/>
    </location>
</feature>
<feature type="region of interest" description="Disordered" evidence="3">
    <location>
        <begin position="1"/>
        <end position="25"/>
    </location>
</feature>
<feature type="compositionally biased region" description="Basic and acidic residues" evidence="3">
    <location>
        <begin position="670"/>
        <end position="687"/>
    </location>
</feature>
<accession>A0A6F9DUN9</accession>
<evidence type="ECO:0000313" key="5">
    <source>
        <dbReference type="EMBL" id="CAB3267142.1"/>
    </source>
</evidence>
<feature type="region of interest" description="Disordered" evidence="3">
    <location>
        <begin position="634"/>
        <end position="773"/>
    </location>
</feature>
<sequence>MEPSEQLEPNTCENNKDDGEESTGEEQLFIKQDDIVTSQTACVSCPVLSDRVLPGSRDTDVTHSSSFLPELEHLQNENERLKRKEKYMDNLGVLVTDFKQENQILNEENLRLRRRLEELELAESREESEEKRGRAPVDPDLNGWNEDVVFDAQANHAEVPDSPFEVVEGNPLPTSDRSSDDIKSQGGTPYISVTSTAGPSDVTQAQTAPDTNPVTSEAAMTQRLTSLLLDGANATPTKENRSSDVTTSMSRDLEKSDENERDTATSTDELENLPLPLQIRQLEEMVGLHDTGNDVSVSEASMTSQFSKLAAVFARLAQKVTQSQKKARNSQAFCDALMKENEKTKTHLNEMREQNEALKRENEELKRDTQCQTQMQTNARTGSSSSPPSGSSDVISRLQARVKKLEGQRTEILRVNRQWDAQYRRLKQEFDTRSAQHEHDETSRTQVKFQAETPSTSASASAGATKQRYEEKRKRDIDVMLMSAKKEIRNLMQEKAAIARNFANAHSQSQTLKRELSQLKEVNRKLETDKSCMEAENQRLNLALEAAYSIHHQRSSLPSDAVLLSNGESNRRNALLDGARYNMLSSSPEEGSPNASGGERSPPPHTAADAGAMDDLRTQIEVLQEQVKIYREDFETERRDREKSQGDKQRLDDQLTRAKHEVQALTQQVRTHEYDFQQERRDKERLKRQLQMLQNRDHGQTGAPPSSRNRDRYHGDANLFVASRTPHDPPAYYAHSRFTGNDETANPYQHRTSNSRRRTRQPAPARQDWRDDNLDIERLLSYPPDVAHDQPNAL</sequence>
<dbReference type="PANTHER" id="PTHR31882:SF11">
    <property type="entry name" value="HDA1 COMPLEX SUBUNIT 2"/>
    <property type="match status" value="1"/>
</dbReference>
<reference evidence="5" key="1">
    <citation type="submission" date="2020-04" db="EMBL/GenBank/DDBJ databases">
        <authorList>
            <person name="Neveu A P."/>
        </authorList>
    </citation>
    <scope>NUCLEOTIDE SEQUENCE</scope>
    <source>
        <tissue evidence="5">Whole embryo</tissue>
    </source>
</reference>
<feature type="compositionally biased region" description="Polar residues" evidence="3">
    <location>
        <begin position="370"/>
        <end position="381"/>
    </location>
</feature>
<dbReference type="EMBL" id="LR791280">
    <property type="protein sequence ID" value="CAB3267142.1"/>
    <property type="molecule type" value="mRNA"/>
</dbReference>
<feature type="region of interest" description="Disordered" evidence="3">
    <location>
        <begin position="156"/>
        <end position="217"/>
    </location>
</feature>
<evidence type="ECO:0000256" key="1">
    <source>
        <dbReference type="ARBA" id="ARBA00023054"/>
    </source>
</evidence>
<feature type="compositionally biased region" description="Low complexity" evidence="3">
    <location>
        <begin position="382"/>
        <end position="392"/>
    </location>
</feature>